<evidence type="ECO:0000256" key="1">
    <source>
        <dbReference type="ARBA" id="ARBA00008898"/>
    </source>
</evidence>
<dbReference type="PANTHER" id="PTHR30466:SF11">
    <property type="entry name" value="FLAVIN-DEPENDENT MONOOXYGENASE, REDUCTASE SUBUNIT HSAB"/>
    <property type="match status" value="1"/>
</dbReference>
<dbReference type="RefSeq" id="WP_349638483.1">
    <property type="nucleotide sequence ID" value="NZ_CP090958.1"/>
</dbReference>
<accession>A0ABY8QRS2</accession>
<dbReference type="InterPro" id="IPR002563">
    <property type="entry name" value="Flavin_Rdtase-like_dom"/>
</dbReference>
<evidence type="ECO:0000256" key="2">
    <source>
        <dbReference type="ARBA" id="ARBA00023002"/>
    </source>
</evidence>
<dbReference type="EMBL" id="CP090958">
    <property type="protein sequence ID" value="WGW11693.1"/>
    <property type="molecule type" value="Genomic_DNA"/>
</dbReference>
<dbReference type="SMART" id="SM00903">
    <property type="entry name" value="Flavin_Reduct"/>
    <property type="match status" value="1"/>
</dbReference>
<dbReference type="Pfam" id="PF01613">
    <property type="entry name" value="Flavin_Reduct"/>
    <property type="match status" value="1"/>
</dbReference>
<dbReference type="Proteomes" id="UP001209083">
    <property type="component" value="Chromosome"/>
</dbReference>
<dbReference type="InterPro" id="IPR050268">
    <property type="entry name" value="NADH-dep_flavin_reductase"/>
</dbReference>
<comment type="similarity">
    <text evidence="1">Belongs to the non-flavoprotein flavin reductase family.</text>
</comment>
<evidence type="ECO:0000313" key="4">
    <source>
        <dbReference type="EMBL" id="WGW11693.1"/>
    </source>
</evidence>
<dbReference type="PANTHER" id="PTHR30466">
    <property type="entry name" value="FLAVIN REDUCTASE"/>
    <property type="match status" value="1"/>
</dbReference>
<dbReference type="Gene3D" id="2.30.110.10">
    <property type="entry name" value="Electron Transport, Fmn-binding Protein, Chain A"/>
    <property type="match status" value="1"/>
</dbReference>
<evidence type="ECO:0000259" key="3">
    <source>
        <dbReference type="SMART" id="SM00903"/>
    </source>
</evidence>
<evidence type="ECO:0000313" key="5">
    <source>
        <dbReference type="Proteomes" id="UP001209083"/>
    </source>
</evidence>
<feature type="domain" description="Flavin reductase like" evidence="3">
    <location>
        <begin position="17"/>
        <end position="166"/>
    </location>
</feature>
<sequence length="194" mass="20954">MGLHHYAPDREHVRRALGTFAAGVTIVTTFDDDSNAVGMTATAFTSVSFTPPSALICLSLSARTHNVIRTRGRFGVNLLATDGQELCDYCSAPGGDKVLPVMWLDTKSAWNAPCLNSAMVFFDCQVTEAIETGTHVIIIGSIKAIGLSAHRDSTGPLLHFRGNYRRLSPIEPGTSPDPLPIVFEDSLIMEAHQQ</sequence>
<reference evidence="4 5" key="1">
    <citation type="submission" date="2023-05" db="EMBL/GenBank/DDBJ databases">
        <title>Lithophilousrod everest ZFBP1038 complete genpme.</title>
        <authorList>
            <person name="Tian M."/>
        </authorList>
    </citation>
    <scope>NUCLEOTIDE SEQUENCE [LARGE SCALE GENOMIC DNA]</scope>
    <source>
        <strain evidence="4 5">ZFBP1038</strain>
    </source>
</reference>
<dbReference type="SUPFAM" id="SSF50475">
    <property type="entry name" value="FMN-binding split barrel"/>
    <property type="match status" value="1"/>
</dbReference>
<keyword evidence="5" id="KW-1185">Reference proteome</keyword>
<organism evidence="4 5">
    <name type="scientific">Saxibacter everestensis</name>
    <dbReference type="NCBI Taxonomy" id="2909229"/>
    <lineage>
        <taxon>Bacteria</taxon>
        <taxon>Bacillati</taxon>
        <taxon>Actinomycetota</taxon>
        <taxon>Actinomycetes</taxon>
        <taxon>Micrococcales</taxon>
        <taxon>Brevibacteriaceae</taxon>
        <taxon>Saxibacter</taxon>
    </lineage>
</organism>
<name>A0ABY8QRS2_9MICO</name>
<dbReference type="InterPro" id="IPR012349">
    <property type="entry name" value="Split_barrel_FMN-bd"/>
</dbReference>
<proteinExistence type="inferred from homology"/>
<keyword evidence="2 4" id="KW-0560">Oxidoreductase</keyword>
<dbReference type="EC" id="1.-.-.-" evidence="4"/>
<gene>
    <name evidence="4" type="ORF">LWF01_16605</name>
</gene>
<protein>
    <submittedName>
        <fullName evidence="4">Flavin reductase family protein</fullName>
        <ecNumber evidence="4">1.-.-.-</ecNumber>
    </submittedName>
</protein>
<dbReference type="GO" id="GO:0016491">
    <property type="term" value="F:oxidoreductase activity"/>
    <property type="evidence" value="ECO:0007669"/>
    <property type="project" value="UniProtKB-KW"/>
</dbReference>